<keyword evidence="1" id="KW-0378">Hydrolase</keyword>
<evidence type="ECO:0000256" key="1">
    <source>
        <dbReference type="ARBA" id="ARBA00022801"/>
    </source>
</evidence>
<dbReference type="OrthoDB" id="9766061at2"/>
<dbReference type="GO" id="GO:0016787">
    <property type="term" value="F:hydrolase activity"/>
    <property type="evidence" value="ECO:0007669"/>
    <property type="project" value="UniProtKB-KW"/>
</dbReference>
<dbReference type="Pfam" id="PF10926">
    <property type="entry name" value="DUF2800"/>
    <property type="match status" value="1"/>
</dbReference>
<protein>
    <submittedName>
        <fullName evidence="3">PD-(D/E)XK nuclease superfamily protein</fullName>
    </submittedName>
</protein>
<dbReference type="PATRIC" id="fig|1121326.3.peg.956"/>
<evidence type="ECO:0000256" key="2">
    <source>
        <dbReference type="SAM" id="MobiDB-lite"/>
    </source>
</evidence>
<dbReference type="AlphaFoldDB" id="A0A162UIC1"/>
<dbReference type="STRING" id="1121326.CLMAG_09970"/>
<sequence>MTEKKHALLSASGSSRWMQCPPSVRLEETVEEENSEYAKEGTFAHALAELHINYYLGNLKKTQFNKELKKLKQDSFYSKELMEYVQIYVDFAIEKINEARASTKDAVTMVEMKFDYSSWVPEGFGTGDLVLITDAVLEIVDLKFGQGVPVSAIGNTQMRLYALGAIQQFECLYDISTVKMTIVQPRLDNISTDEIAVEELLKWAEEEVKPKAELAIKGEGEFKSGQHCRFCRVRHTCRVRAEENMKLAALEFKEAVLLTDEEIVEVLKGIDELQKYASDIKEYAFNKAINEGKRWEGFKIVEGRSIRKYVDEAAVAKALIEAGFEEDKIYAKSLLTITAMEKAIGKNKFKELLKDLVEKPSGKPVLVPEEDKRPEINNTAEADFKEE</sequence>
<proteinExistence type="predicted"/>
<gene>
    <name evidence="3" type="ORF">CLMAG_09970</name>
</gene>
<dbReference type="InterPro" id="IPR021229">
    <property type="entry name" value="DUF2800"/>
</dbReference>
<dbReference type="EMBL" id="LWAE01000001">
    <property type="protein sequence ID" value="KZL93944.1"/>
    <property type="molecule type" value="Genomic_DNA"/>
</dbReference>
<evidence type="ECO:0000313" key="4">
    <source>
        <dbReference type="Proteomes" id="UP000076603"/>
    </source>
</evidence>
<reference evidence="3 4" key="1">
    <citation type="submission" date="2016-04" db="EMBL/GenBank/DDBJ databases">
        <title>Genome sequence of Clostridium magnum DSM 2767.</title>
        <authorList>
            <person name="Poehlein A."/>
            <person name="Uhlig R."/>
            <person name="Fischer R."/>
            <person name="Bahl H."/>
            <person name="Daniel R."/>
        </authorList>
    </citation>
    <scope>NUCLEOTIDE SEQUENCE [LARGE SCALE GENOMIC DNA]</scope>
    <source>
        <strain evidence="3 4">DSM 2767</strain>
    </source>
</reference>
<organism evidence="3 4">
    <name type="scientific">Clostridium magnum DSM 2767</name>
    <dbReference type="NCBI Taxonomy" id="1121326"/>
    <lineage>
        <taxon>Bacteria</taxon>
        <taxon>Bacillati</taxon>
        <taxon>Bacillota</taxon>
        <taxon>Clostridia</taxon>
        <taxon>Eubacteriales</taxon>
        <taxon>Clostridiaceae</taxon>
        <taxon>Clostridium</taxon>
    </lineage>
</organism>
<dbReference type="Proteomes" id="UP000076603">
    <property type="component" value="Unassembled WGS sequence"/>
</dbReference>
<name>A0A162UIC1_9CLOT</name>
<dbReference type="RefSeq" id="WP_066618663.1">
    <property type="nucleotide sequence ID" value="NZ_FQXL01000010.1"/>
</dbReference>
<evidence type="ECO:0000313" key="3">
    <source>
        <dbReference type="EMBL" id="KZL93944.1"/>
    </source>
</evidence>
<keyword evidence="4" id="KW-1185">Reference proteome</keyword>
<dbReference type="Gene3D" id="3.90.320.10">
    <property type="match status" value="1"/>
</dbReference>
<accession>A0A162UIC1</accession>
<comment type="caution">
    <text evidence="3">The sequence shown here is derived from an EMBL/GenBank/DDBJ whole genome shotgun (WGS) entry which is preliminary data.</text>
</comment>
<feature type="region of interest" description="Disordered" evidence="2">
    <location>
        <begin position="362"/>
        <end position="387"/>
    </location>
</feature>
<dbReference type="InterPro" id="IPR011604">
    <property type="entry name" value="PDDEXK-like_dom_sf"/>
</dbReference>